<dbReference type="AlphaFoldDB" id="A0A6U6K6S9"/>
<reference evidence="3" key="1">
    <citation type="submission" date="2021-01" db="EMBL/GenBank/DDBJ databases">
        <authorList>
            <person name="Corre E."/>
            <person name="Pelletier E."/>
            <person name="Niang G."/>
            <person name="Scheremetjew M."/>
            <person name="Finn R."/>
            <person name="Kale V."/>
            <person name="Holt S."/>
            <person name="Cochrane G."/>
            <person name="Meng A."/>
            <person name="Brown T."/>
            <person name="Cohen L."/>
        </authorList>
    </citation>
    <scope>NUCLEOTIDE SEQUENCE</scope>
    <source>
        <strain evidence="3">CCMP2222</strain>
    </source>
</reference>
<feature type="region of interest" description="Disordered" evidence="1">
    <location>
        <begin position="30"/>
        <end position="52"/>
    </location>
</feature>
<evidence type="ECO:0000313" key="3">
    <source>
        <dbReference type="EMBL" id="CAD9378572.1"/>
    </source>
</evidence>
<sequence>MLCLHTDCALATAMAARLASHAAHCGAQHLSPPTPATTAPTPAPAAPEGNERCPSRIVAQEPQASNCVSMATPRFVQWDSGVDELSRMGITKLVLWPVVESTPLRVETLYSGHS</sequence>
<protein>
    <submittedName>
        <fullName evidence="3">Uncharacterized protein</fullName>
    </submittedName>
</protein>
<accession>A0A6U6K6S9</accession>
<dbReference type="EMBL" id="HBGQ01014388">
    <property type="protein sequence ID" value="CAD9378570.1"/>
    <property type="molecule type" value="Transcribed_RNA"/>
</dbReference>
<gene>
    <name evidence="2" type="ORF">AAND1436_LOCUS7116</name>
    <name evidence="3" type="ORF">AAND1436_LOCUS7117</name>
</gene>
<evidence type="ECO:0000256" key="1">
    <source>
        <dbReference type="SAM" id="MobiDB-lite"/>
    </source>
</evidence>
<proteinExistence type="predicted"/>
<name>A0A6U6K6S9_9DINO</name>
<organism evidence="3">
    <name type="scientific">Alexandrium andersonii</name>
    <dbReference type="NCBI Taxonomy" id="327968"/>
    <lineage>
        <taxon>Eukaryota</taxon>
        <taxon>Sar</taxon>
        <taxon>Alveolata</taxon>
        <taxon>Dinophyceae</taxon>
        <taxon>Gonyaulacales</taxon>
        <taxon>Pyrocystaceae</taxon>
        <taxon>Alexandrium</taxon>
    </lineage>
</organism>
<dbReference type="EMBL" id="HBGQ01014389">
    <property type="protein sequence ID" value="CAD9378572.1"/>
    <property type="molecule type" value="Transcribed_RNA"/>
</dbReference>
<evidence type="ECO:0000313" key="2">
    <source>
        <dbReference type="EMBL" id="CAD9378570.1"/>
    </source>
</evidence>